<name>A0A5Q0BGR4_9GAMM</name>
<dbReference type="Proteomes" id="UP000325755">
    <property type="component" value="Chromosome"/>
</dbReference>
<accession>A0A5Q0BGR4</accession>
<protein>
    <recommendedName>
        <fullName evidence="6">LPS-assembly lipoprotein LptE</fullName>
    </recommendedName>
</protein>
<sequence length="183" mass="20447">MWWFEYPMRFSSPVLLLLIAVAGASCGFHLRNAGLNSTQSFYVEGMPYSDPLVLDITKVTATAGGQVTANLAKADGVIHIHRAVANRRGMTLSQFGQTTMYELSYRVVYDIRSKSGEILVPQRDLEVVRDYYNSQTSPLSQAQEEGVIQQEMRVEAAQLLIRQTINALDRKKSQPTQPPAQPQ</sequence>
<dbReference type="InterPro" id="IPR007485">
    <property type="entry name" value="LPS_assembly_LptE"/>
</dbReference>
<keyword evidence="8" id="KW-1185">Reference proteome</keyword>
<keyword evidence="4 6" id="KW-0998">Cell outer membrane</keyword>
<dbReference type="GO" id="GO:0015920">
    <property type="term" value="P:lipopolysaccharide transport"/>
    <property type="evidence" value="ECO:0007669"/>
    <property type="project" value="TreeGrafter"/>
</dbReference>
<dbReference type="PANTHER" id="PTHR38098">
    <property type="entry name" value="LPS-ASSEMBLY LIPOPROTEIN LPTE"/>
    <property type="match status" value="1"/>
</dbReference>
<proteinExistence type="inferred from homology"/>
<dbReference type="Pfam" id="PF04390">
    <property type="entry name" value="LptE"/>
    <property type="match status" value="1"/>
</dbReference>
<dbReference type="Gene3D" id="3.30.160.150">
    <property type="entry name" value="Lipoprotein like domain"/>
    <property type="match status" value="1"/>
</dbReference>
<evidence type="ECO:0000313" key="8">
    <source>
        <dbReference type="Proteomes" id="UP000325755"/>
    </source>
</evidence>
<comment type="similarity">
    <text evidence="6">Belongs to the LptE lipoprotein family.</text>
</comment>
<comment type="subunit">
    <text evidence="6">Component of the lipopolysaccharide transport and assembly complex. Interacts with LptD.</text>
</comment>
<gene>
    <name evidence="6" type="primary">lptE</name>
    <name evidence="7" type="ORF">F6R98_10850</name>
</gene>
<evidence type="ECO:0000256" key="2">
    <source>
        <dbReference type="ARBA" id="ARBA00023136"/>
    </source>
</evidence>
<dbReference type="InParanoid" id="A0A5Q0BGR4"/>
<reference evidence="7 8" key="1">
    <citation type="submission" date="2019-09" db="EMBL/GenBank/DDBJ databases">
        <title>Ecophysiology of the spiral-shaped methanotroph Methylospira mobilis as revealed by the complete genome sequence.</title>
        <authorList>
            <person name="Oshkin I.Y."/>
            <person name="Dedysh S.N."/>
            <person name="Miroshnikov K."/>
            <person name="Danilova O.V."/>
            <person name="Hakobyan A."/>
            <person name="Liesack W."/>
        </authorList>
    </citation>
    <scope>NUCLEOTIDE SEQUENCE [LARGE SCALE GENOMIC DNA]</scope>
    <source>
        <strain evidence="7 8">Shm1</strain>
    </source>
</reference>
<keyword evidence="3" id="KW-0564">Palmitate</keyword>
<evidence type="ECO:0000256" key="6">
    <source>
        <dbReference type="HAMAP-Rule" id="MF_01186"/>
    </source>
</evidence>
<dbReference type="GO" id="GO:0009279">
    <property type="term" value="C:cell outer membrane"/>
    <property type="evidence" value="ECO:0007669"/>
    <property type="project" value="UniProtKB-UniRule"/>
</dbReference>
<evidence type="ECO:0000256" key="5">
    <source>
        <dbReference type="ARBA" id="ARBA00023288"/>
    </source>
</evidence>
<dbReference type="FunCoup" id="A0A5Q0BGR4">
    <property type="interactions" value="41"/>
</dbReference>
<evidence type="ECO:0000256" key="1">
    <source>
        <dbReference type="ARBA" id="ARBA00022729"/>
    </source>
</evidence>
<evidence type="ECO:0000313" key="7">
    <source>
        <dbReference type="EMBL" id="QFY43055.1"/>
    </source>
</evidence>
<dbReference type="KEGG" id="mmob:F6R98_10850"/>
<dbReference type="HAMAP" id="MF_01186">
    <property type="entry name" value="LPS_assembly_LptE"/>
    <property type="match status" value="1"/>
</dbReference>
<comment type="function">
    <text evidence="6">Together with LptD, is involved in the assembly of lipopolysaccharide (LPS) at the surface of the outer membrane. Required for the proper assembly of LptD. Binds LPS and may serve as the LPS recognition site at the outer membrane.</text>
</comment>
<dbReference type="EMBL" id="CP044205">
    <property type="protein sequence ID" value="QFY43055.1"/>
    <property type="molecule type" value="Genomic_DNA"/>
</dbReference>
<organism evidence="7 8">
    <name type="scientific">Candidatus Methylospira mobilis</name>
    <dbReference type="NCBI Taxonomy" id="1808979"/>
    <lineage>
        <taxon>Bacteria</taxon>
        <taxon>Pseudomonadati</taxon>
        <taxon>Pseudomonadota</taxon>
        <taxon>Gammaproteobacteria</taxon>
        <taxon>Methylococcales</taxon>
        <taxon>Methylococcaceae</taxon>
        <taxon>Candidatus Methylospira</taxon>
    </lineage>
</organism>
<dbReference type="OrthoDB" id="7349153at2"/>
<dbReference type="GO" id="GO:1990351">
    <property type="term" value="C:transporter complex"/>
    <property type="evidence" value="ECO:0007669"/>
    <property type="project" value="TreeGrafter"/>
</dbReference>
<dbReference type="GO" id="GO:0001530">
    <property type="term" value="F:lipopolysaccharide binding"/>
    <property type="evidence" value="ECO:0007669"/>
    <property type="project" value="TreeGrafter"/>
</dbReference>
<evidence type="ECO:0000256" key="3">
    <source>
        <dbReference type="ARBA" id="ARBA00023139"/>
    </source>
</evidence>
<dbReference type="AlphaFoldDB" id="A0A5Q0BGR4"/>
<keyword evidence="1" id="KW-0732">Signal</keyword>
<evidence type="ECO:0000256" key="4">
    <source>
        <dbReference type="ARBA" id="ARBA00023237"/>
    </source>
</evidence>
<dbReference type="GO" id="GO:0043165">
    <property type="term" value="P:Gram-negative-bacterium-type cell outer membrane assembly"/>
    <property type="evidence" value="ECO:0007669"/>
    <property type="project" value="UniProtKB-UniRule"/>
</dbReference>
<dbReference type="PANTHER" id="PTHR38098:SF1">
    <property type="entry name" value="LPS-ASSEMBLY LIPOPROTEIN LPTE"/>
    <property type="match status" value="1"/>
</dbReference>
<keyword evidence="5" id="KW-0449">Lipoprotein</keyword>
<keyword evidence="2 6" id="KW-0472">Membrane</keyword>